<keyword evidence="1" id="KW-0812">Transmembrane</keyword>
<organism evidence="2 3">
    <name type="scientific">Jonesia denitrificans (strain ATCC 14870 / DSM 20603 / BCRC 15368 / CIP 55.134 / JCM 11481 / NBRC 15587 / NCTC 10816 / Prevot 55134)</name>
    <name type="common">Listeria denitrificans</name>
    <dbReference type="NCBI Taxonomy" id="471856"/>
    <lineage>
        <taxon>Bacteria</taxon>
        <taxon>Bacillati</taxon>
        <taxon>Actinomycetota</taxon>
        <taxon>Actinomycetes</taxon>
        <taxon>Micrococcales</taxon>
        <taxon>Jonesiaceae</taxon>
        <taxon>Jonesia</taxon>
    </lineage>
</organism>
<dbReference type="STRING" id="471856.Jden_0653"/>
<accession>C7R1A2</accession>
<keyword evidence="1" id="KW-1133">Transmembrane helix</keyword>
<feature type="transmembrane region" description="Helical" evidence="1">
    <location>
        <begin position="51"/>
        <end position="70"/>
    </location>
</feature>
<dbReference type="Proteomes" id="UP000000628">
    <property type="component" value="Chromosome"/>
</dbReference>
<protein>
    <submittedName>
        <fullName evidence="2">Uncharacterized protein</fullName>
    </submittedName>
</protein>
<name>C7R1A2_JONDD</name>
<evidence type="ECO:0000256" key="1">
    <source>
        <dbReference type="SAM" id="Phobius"/>
    </source>
</evidence>
<dbReference type="AlphaFoldDB" id="C7R1A2"/>
<dbReference type="EMBL" id="CP001706">
    <property type="protein sequence ID" value="ACV08317.1"/>
    <property type="molecule type" value="Genomic_DNA"/>
</dbReference>
<proteinExistence type="predicted"/>
<dbReference type="KEGG" id="jde:Jden_0653"/>
<feature type="transmembrane region" description="Helical" evidence="1">
    <location>
        <begin position="25"/>
        <end position="45"/>
    </location>
</feature>
<reference evidence="2 3" key="1">
    <citation type="journal article" date="2009" name="Stand. Genomic Sci.">
        <title>Complete genome sequence of Jonesia denitrificans type strain (Prevot 55134).</title>
        <authorList>
            <person name="Pukall R."/>
            <person name="Gehrich-Schroter G."/>
            <person name="Lapidus A."/>
            <person name="Nolan M."/>
            <person name="Glavina Del Rio T."/>
            <person name="Lucas S."/>
            <person name="Chen F."/>
            <person name="Tice H."/>
            <person name="Pitluck S."/>
            <person name="Cheng J.F."/>
            <person name="Copeland A."/>
            <person name="Saunders E."/>
            <person name="Brettin T."/>
            <person name="Detter J.C."/>
            <person name="Bruce D."/>
            <person name="Goodwin L."/>
            <person name="Pati A."/>
            <person name="Ivanova N."/>
            <person name="Mavromatis K."/>
            <person name="Ovchinnikova G."/>
            <person name="Chen A."/>
            <person name="Palaniappan K."/>
            <person name="Land M."/>
            <person name="Hauser L."/>
            <person name="Chang Y.J."/>
            <person name="Jeffries C.D."/>
            <person name="Chain P."/>
            <person name="Goker M."/>
            <person name="Bristow J."/>
            <person name="Eisen J.A."/>
            <person name="Markowitz V."/>
            <person name="Hugenholtz P."/>
            <person name="Kyrpides N.C."/>
            <person name="Klenk H.P."/>
            <person name="Han C."/>
        </authorList>
    </citation>
    <scope>NUCLEOTIDE SEQUENCE [LARGE SCALE GENOMIC DNA]</scope>
    <source>
        <strain evidence="3">ATCC 14870 / DSM 20603 / BCRC 15368 / CIP 55.134 / JCM 11481 / NBRC 15587 / NCTC 10816 / Prevot 55134</strain>
    </source>
</reference>
<keyword evidence="1" id="KW-0472">Membrane</keyword>
<dbReference type="HOGENOM" id="CLU_2464905_0_0_11"/>
<gene>
    <name evidence="2" type="ordered locus">Jden_0653</name>
</gene>
<evidence type="ECO:0000313" key="3">
    <source>
        <dbReference type="Proteomes" id="UP000000628"/>
    </source>
</evidence>
<keyword evidence="3" id="KW-1185">Reference proteome</keyword>
<sequence>MTSNDPGTSAQNSQPTTRRVRLTTIVWGILLIAVGGGAIAVALGAHIDAQLGLIALLGLTGVLLVGVSLVRTLRSRPQHDPPPSIHPH</sequence>
<evidence type="ECO:0000313" key="2">
    <source>
        <dbReference type="EMBL" id="ACV08317.1"/>
    </source>
</evidence>
<dbReference type="RefSeq" id="WP_015770945.1">
    <property type="nucleotide sequence ID" value="NC_013174.1"/>
</dbReference>